<keyword evidence="2" id="KW-1185">Reference proteome</keyword>
<evidence type="ECO:0000313" key="1">
    <source>
        <dbReference type="EMBL" id="BBG30299.1"/>
    </source>
</evidence>
<accession>A0A348HF97</accession>
<reference evidence="1 2" key="1">
    <citation type="submission" date="2018-09" db="EMBL/GenBank/DDBJ databases">
        <title>Zymobacter palmae IAM14233 (=T109) whole genome analysis.</title>
        <authorList>
            <person name="Yanase H."/>
        </authorList>
    </citation>
    <scope>NUCLEOTIDE SEQUENCE [LARGE SCALE GENOMIC DNA]</scope>
    <source>
        <strain evidence="1 2">IAM14233</strain>
    </source>
</reference>
<protein>
    <submittedName>
        <fullName evidence="1">Uncharacterized protein</fullName>
    </submittedName>
</protein>
<organism evidence="1 2">
    <name type="scientific">Zymobacter palmae</name>
    <dbReference type="NCBI Taxonomy" id="33074"/>
    <lineage>
        <taxon>Bacteria</taxon>
        <taxon>Pseudomonadati</taxon>
        <taxon>Pseudomonadota</taxon>
        <taxon>Gammaproteobacteria</taxon>
        <taxon>Oceanospirillales</taxon>
        <taxon>Halomonadaceae</taxon>
        <taxon>Zymobacter group</taxon>
        <taxon>Zymobacter</taxon>
    </lineage>
</organism>
<dbReference type="AlphaFoldDB" id="A0A348HF97"/>
<dbReference type="Proteomes" id="UP000267342">
    <property type="component" value="Chromosome"/>
</dbReference>
<sequence length="31" mass="3448">MKRQIDSNNTTQIAGIIIADNEDVSIETFPL</sequence>
<dbReference type="EMBL" id="AP018933">
    <property type="protein sequence ID" value="BBG30299.1"/>
    <property type="molecule type" value="Genomic_DNA"/>
</dbReference>
<gene>
    <name evidence="1" type="ORF">ZBT109_1542</name>
</gene>
<proteinExistence type="predicted"/>
<dbReference type="KEGG" id="zpl:ZBT109_1542"/>
<name>A0A348HF97_9GAMM</name>
<evidence type="ECO:0000313" key="2">
    <source>
        <dbReference type="Proteomes" id="UP000267342"/>
    </source>
</evidence>